<evidence type="ECO:0000313" key="1">
    <source>
        <dbReference type="EMBL" id="KKL66156.1"/>
    </source>
</evidence>
<protein>
    <submittedName>
        <fullName evidence="1">Uncharacterized protein</fullName>
    </submittedName>
</protein>
<comment type="caution">
    <text evidence="1">The sequence shown here is derived from an EMBL/GenBank/DDBJ whole genome shotgun (WGS) entry which is preliminary data.</text>
</comment>
<name>A0A0F9EIL9_9ZZZZ</name>
<proteinExistence type="predicted"/>
<sequence length="63" mass="7051">MAQTEPKIEGRSLEEYRTSAVTLLLSIHHNTEWQEAIEILDLAKGDIDKAIQIAEQGDAEDQS</sequence>
<gene>
    <name evidence="1" type="ORF">LCGC14_2147830</name>
</gene>
<reference evidence="1" key="1">
    <citation type="journal article" date="2015" name="Nature">
        <title>Complex archaea that bridge the gap between prokaryotes and eukaryotes.</title>
        <authorList>
            <person name="Spang A."/>
            <person name="Saw J.H."/>
            <person name="Jorgensen S.L."/>
            <person name="Zaremba-Niedzwiedzka K."/>
            <person name="Martijn J."/>
            <person name="Lind A.E."/>
            <person name="van Eijk R."/>
            <person name="Schleper C."/>
            <person name="Guy L."/>
            <person name="Ettema T.J."/>
        </authorList>
    </citation>
    <scope>NUCLEOTIDE SEQUENCE</scope>
</reference>
<organism evidence="1">
    <name type="scientific">marine sediment metagenome</name>
    <dbReference type="NCBI Taxonomy" id="412755"/>
    <lineage>
        <taxon>unclassified sequences</taxon>
        <taxon>metagenomes</taxon>
        <taxon>ecological metagenomes</taxon>
    </lineage>
</organism>
<accession>A0A0F9EIL9</accession>
<dbReference type="AlphaFoldDB" id="A0A0F9EIL9"/>
<dbReference type="EMBL" id="LAZR01027296">
    <property type="protein sequence ID" value="KKL66156.1"/>
    <property type="molecule type" value="Genomic_DNA"/>
</dbReference>